<organism evidence="1 2">
    <name type="scientific">Stigmatella ashevillensis</name>
    <dbReference type="NCBI Taxonomy" id="2995309"/>
    <lineage>
        <taxon>Bacteria</taxon>
        <taxon>Pseudomonadati</taxon>
        <taxon>Myxococcota</taxon>
        <taxon>Myxococcia</taxon>
        <taxon>Myxococcales</taxon>
        <taxon>Cystobacterineae</taxon>
        <taxon>Archangiaceae</taxon>
        <taxon>Stigmatella</taxon>
    </lineage>
</organism>
<keyword evidence="2" id="KW-1185">Reference proteome</keyword>
<evidence type="ECO:0000313" key="1">
    <source>
        <dbReference type="EMBL" id="MDC0714148.1"/>
    </source>
</evidence>
<dbReference type="RefSeq" id="WP_272144704.1">
    <property type="nucleotide sequence ID" value="NZ_JAQNDM010000002.1"/>
</dbReference>
<gene>
    <name evidence="1" type="ORF">POL68_37125</name>
</gene>
<accession>A0ABT5DLZ3</accession>
<dbReference type="Proteomes" id="UP001221838">
    <property type="component" value="Unassembled WGS sequence"/>
</dbReference>
<comment type="caution">
    <text evidence="1">The sequence shown here is derived from an EMBL/GenBank/DDBJ whole genome shotgun (WGS) entry which is preliminary data.</text>
</comment>
<protein>
    <submittedName>
        <fullName evidence="1">Uncharacterized protein</fullName>
    </submittedName>
</protein>
<proteinExistence type="predicted"/>
<reference evidence="1 2" key="1">
    <citation type="submission" date="2022-11" db="EMBL/GenBank/DDBJ databases">
        <title>Minimal conservation of predation-associated metabolite biosynthetic gene clusters underscores biosynthetic potential of Myxococcota including descriptions for ten novel species: Archangium lansinium sp. nov., Myxococcus landrumus sp. nov., Nannocystis bai.</title>
        <authorList>
            <person name="Ahearne A."/>
            <person name="Stevens C."/>
            <person name="Dowd S."/>
        </authorList>
    </citation>
    <scope>NUCLEOTIDE SEQUENCE [LARGE SCALE GENOMIC DNA]</scope>
    <source>
        <strain evidence="1 2">NCWAL01</strain>
    </source>
</reference>
<sequence>MPATKPLMAGRLLIVRLPEPVGEEAVDEFGFSTLKMSDLYVWHGSKEDIFRQAGRLEH</sequence>
<evidence type="ECO:0000313" key="2">
    <source>
        <dbReference type="Proteomes" id="UP001221838"/>
    </source>
</evidence>
<name>A0ABT5DLZ3_9BACT</name>
<dbReference type="EMBL" id="JAQNDM010000002">
    <property type="protein sequence ID" value="MDC0714148.1"/>
    <property type="molecule type" value="Genomic_DNA"/>
</dbReference>